<dbReference type="NCBIfam" id="NF033483">
    <property type="entry name" value="PknB_PASTA_kin"/>
    <property type="match status" value="1"/>
</dbReference>
<evidence type="ECO:0000313" key="14">
    <source>
        <dbReference type="EMBL" id="AGS35246.1"/>
    </source>
</evidence>
<accession>S5TK23</accession>
<dbReference type="SMART" id="SM00220">
    <property type="entry name" value="S_TKc"/>
    <property type="match status" value="1"/>
</dbReference>
<dbReference type="PROSITE" id="PS51178">
    <property type="entry name" value="PASTA"/>
    <property type="match status" value="4"/>
</dbReference>
<comment type="catalytic activity">
    <reaction evidence="8">
        <text>L-threonyl-[protein] + ATP = O-phospho-L-threonyl-[protein] + ADP + H(+)</text>
        <dbReference type="Rhea" id="RHEA:46608"/>
        <dbReference type="Rhea" id="RHEA-COMP:11060"/>
        <dbReference type="Rhea" id="RHEA-COMP:11605"/>
        <dbReference type="ChEBI" id="CHEBI:15378"/>
        <dbReference type="ChEBI" id="CHEBI:30013"/>
        <dbReference type="ChEBI" id="CHEBI:30616"/>
        <dbReference type="ChEBI" id="CHEBI:61977"/>
        <dbReference type="ChEBI" id="CHEBI:456216"/>
        <dbReference type="EC" id="2.7.11.1"/>
    </reaction>
</comment>
<dbReference type="AlphaFoldDB" id="S5TK23"/>
<dbReference type="PROSITE" id="PS00108">
    <property type="entry name" value="PROTEIN_KINASE_ST"/>
    <property type="match status" value="1"/>
</dbReference>
<dbReference type="RefSeq" id="WP_020935179.1">
    <property type="nucleotide sequence ID" value="NC_021915.1"/>
</dbReference>
<feature type="domain" description="PASTA" evidence="13">
    <location>
        <begin position="684"/>
        <end position="747"/>
    </location>
</feature>
<proteinExistence type="predicted"/>
<dbReference type="Gene3D" id="3.30.200.20">
    <property type="entry name" value="Phosphorylase Kinase, domain 1"/>
    <property type="match status" value="1"/>
</dbReference>
<dbReference type="PANTHER" id="PTHR43289:SF6">
    <property type="entry name" value="SERINE_THREONINE-PROTEIN KINASE NEKL-3"/>
    <property type="match status" value="1"/>
</dbReference>
<dbReference type="eggNOG" id="COG2815">
    <property type="taxonomic scope" value="Bacteria"/>
</dbReference>
<keyword evidence="11" id="KW-0472">Membrane</keyword>
<evidence type="ECO:0000313" key="15">
    <source>
        <dbReference type="Proteomes" id="UP000015388"/>
    </source>
</evidence>
<dbReference type="Gene3D" id="1.10.510.10">
    <property type="entry name" value="Transferase(Phosphotransferase) domain 1"/>
    <property type="match status" value="1"/>
</dbReference>
<dbReference type="KEGG" id="cmd:B841_08865"/>
<keyword evidence="5" id="KW-0547">Nucleotide-binding</keyword>
<evidence type="ECO:0000256" key="8">
    <source>
        <dbReference type="ARBA" id="ARBA00047899"/>
    </source>
</evidence>
<keyword evidence="7" id="KW-0067">ATP-binding</keyword>
<dbReference type="FunFam" id="1.10.510.10:FF:000021">
    <property type="entry name" value="Serine/threonine protein kinase"/>
    <property type="match status" value="1"/>
</dbReference>
<evidence type="ECO:0000256" key="11">
    <source>
        <dbReference type="SAM" id="Phobius"/>
    </source>
</evidence>
<keyword evidence="11" id="KW-1133">Transmembrane helix</keyword>
<organism evidence="14 15">
    <name type="scientific">Corynebacterium maris DSM 45190</name>
    <dbReference type="NCBI Taxonomy" id="1224163"/>
    <lineage>
        <taxon>Bacteria</taxon>
        <taxon>Bacillati</taxon>
        <taxon>Actinomycetota</taxon>
        <taxon>Actinomycetes</taxon>
        <taxon>Mycobacteriales</taxon>
        <taxon>Corynebacteriaceae</taxon>
        <taxon>Corynebacterium</taxon>
    </lineage>
</organism>
<dbReference type="Pfam" id="PF00069">
    <property type="entry name" value="Pkinase"/>
    <property type="match status" value="1"/>
</dbReference>
<feature type="transmembrane region" description="Helical" evidence="11">
    <location>
        <begin position="396"/>
        <end position="417"/>
    </location>
</feature>
<dbReference type="GO" id="GO:0005524">
    <property type="term" value="F:ATP binding"/>
    <property type="evidence" value="ECO:0007669"/>
    <property type="project" value="UniProtKB-KW"/>
</dbReference>
<feature type="domain" description="PASTA" evidence="13">
    <location>
        <begin position="553"/>
        <end position="620"/>
    </location>
</feature>
<keyword evidence="11" id="KW-0812">Transmembrane</keyword>
<name>S5TK23_9CORY</name>
<comment type="catalytic activity">
    <reaction evidence="9">
        <text>L-seryl-[protein] + ATP = O-phospho-L-seryl-[protein] + ADP + H(+)</text>
        <dbReference type="Rhea" id="RHEA:17989"/>
        <dbReference type="Rhea" id="RHEA-COMP:9863"/>
        <dbReference type="Rhea" id="RHEA-COMP:11604"/>
        <dbReference type="ChEBI" id="CHEBI:15378"/>
        <dbReference type="ChEBI" id="CHEBI:29999"/>
        <dbReference type="ChEBI" id="CHEBI:30616"/>
        <dbReference type="ChEBI" id="CHEBI:83421"/>
        <dbReference type="ChEBI" id="CHEBI:456216"/>
        <dbReference type="EC" id="2.7.11.1"/>
    </reaction>
</comment>
<dbReference type="HOGENOM" id="CLU_000288_135_2_11"/>
<evidence type="ECO:0000256" key="9">
    <source>
        <dbReference type="ARBA" id="ARBA00048679"/>
    </source>
</evidence>
<dbReference type="EC" id="2.7.11.1" evidence="1"/>
<dbReference type="STRING" id="1224163.B841_08865"/>
<dbReference type="PATRIC" id="fig|1224163.3.peg.1782"/>
<dbReference type="CDD" id="cd06577">
    <property type="entry name" value="PASTA_pknB"/>
    <property type="match status" value="4"/>
</dbReference>
<dbReference type="SMART" id="SM00740">
    <property type="entry name" value="PASTA"/>
    <property type="match status" value="5"/>
</dbReference>
<dbReference type="PANTHER" id="PTHR43289">
    <property type="entry name" value="MITOGEN-ACTIVATED PROTEIN KINASE KINASE KINASE 20-RELATED"/>
    <property type="match status" value="1"/>
</dbReference>
<evidence type="ECO:0000259" key="12">
    <source>
        <dbReference type="PROSITE" id="PS50011"/>
    </source>
</evidence>
<dbReference type="Gene3D" id="3.30.10.20">
    <property type="match status" value="5"/>
</dbReference>
<dbReference type="OrthoDB" id="9762169at2"/>
<evidence type="ECO:0000256" key="5">
    <source>
        <dbReference type="ARBA" id="ARBA00022741"/>
    </source>
</evidence>
<evidence type="ECO:0000256" key="10">
    <source>
        <dbReference type="SAM" id="MobiDB-lite"/>
    </source>
</evidence>
<keyword evidence="3" id="KW-0808">Transferase</keyword>
<dbReference type="InterPro" id="IPR008271">
    <property type="entry name" value="Ser/Thr_kinase_AS"/>
</dbReference>
<feature type="domain" description="Protein kinase" evidence="12">
    <location>
        <begin position="14"/>
        <end position="268"/>
    </location>
</feature>
<feature type="region of interest" description="Disordered" evidence="10">
    <location>
        <begin position="371"/>
        <end position="391"/>
    </location>
</feature>
<keyword evidence="2" id="KW-0723">Serine/threonine-protein kinase</keyword>
<dbReference type="GO" id="GO:0045717">
    <property type="term" value="P:negative regulation of fatty acid biosynthetic process"/>
    <property type="evidence" value="ECO:0007669"/>
    <property type="project" value="UniProtKB-ARBA"/>
</dbReference>
<evidence type="ECO:0000256" key="6">
    <source>
        <dbReference type="ARBA" id="ARBA00022777"/>
    </source>
</evidence>
<evidence type="ECO:0000256" key="4">
    <source>
        <dbReference type="ARBA" id="ARBA00022737"/>
    </source>
</evidence>
<protein>
    <recommendedName>
        <fullName evidence="1">non-specific serine/threonine protein kinase</fullName>
        <ecNumber evidence="1">2.7.11.1</ecNumber>
    </recommendedName>
</protein>
<reference evidence="14 15" key="1">
    <citation type="submission" date="2012-11" db="EMBL/GenBank/DDBJ databases">
        <title>The complete genome sequence of Corynebacterium maris Coryn-1 (=DSM 45190).</title>
        <authorList>
            <person name="Schaffert L."/>
            <person name="Albersmeier A."/>
            <person name="Kalinowski J."/>
            <person name="Ruckert C."/>
        </authorList>
    </citation>
    <scope>NUCLEOTIDE SEQUENCE [LARGE SCALE GENOMIC DNA]</scope>
    <source>
        <strain evidence="15">Coryn-1</strain>
    </source>
</reference>
<evidence type="ECO:0000256" key="1">
    <source>
        <dbReference type="ARBA" id="ARBA00012513"/>
    </source>
</evidence>
<evidence type="ECO:0000259" key="13">
    <source>
        <dbReference type="PROSITE" id="PS51178"/>
    </source>
</evidence>
<evidence type="ECO:0000256" key="3">
    <source>
        <dbReference type="ARBA" id="ARBA00022679"/>
    </source>
</evidence>
<feature type="compositionally biased region" description="Basic and acidic residues" evidence="10">
    <location>
        <begin position="736"/>
        <end position="747"/>
    </location>
</feature>
<keyword evidence="15" id="KW-1185">Reference proteome</keyword>
<dbReference type="InterPro" id="IPR005543">
    <property type="entry name" value="PASTA_dom"/>
</dbReference>
<keyword evidence="6 14" id="KW-0418">Kinase</keyword>
<sequence>MSQLAVGDVLERRYRIDHPIARGGMSTVYRCVDLRLSREVAAKVMDARFVDDPVFRDRFRREAQAMAQLKHPNLVDVYDFSSEDDDVYLVMELITGGTLRELLAERGPMPPHAATAVMRFVLTGLSVAHAKGMVHRDIKPDNVLINGDHSVKLGDFGLVRGISAAATNNEIIGTVAYLSPEQVDGSEISPASDVYSAGIVMFELLTGTTPFSGGADYAHAMARLEEDMPLASSRIDGIPPLFDELVATATRRDPEDRFTDAGEFLAALDDVAEELRLPSYTVPIPRNSAAHRATEVPTDTTGVIGATGVIPRGGDVADQGPTEVVDDATGVLPAAGQEPLEQTRVVGAAPVAPEPAPVQGPLEEIGADAPATQVSDEHTERGDAPPPVSNRSPGRLIVGLLMVAVLVAAVGLGGWWFGSGRYGEIPQVFGADRAAAVAQVEEAGFVSATRIVYHDEVPADQTVGTEPPGGTGLLPGEQVVVLVSQGQPTVPEIPGGVSVEDYRALAGERTLSVETGESVYSSDVPVGAVADASPAPGTPVPMNSTVTVAISQGPQPATVPEVEGQGLAEARRMLDEAGLNVGEVTEEFDDRIFGGNVVSVDPGPGTNLERGDRVDLVLSTAVRVPDLAGTSLDDAVDALEDEGFDVDTTRDRDAAGVDFDAVVGISPDPGTLLDPEEDMEVTVTVPGRIPAPNVVGLSVADAREVLEDAGLRISGASRRDDPDTVQSQNPAAGEDVSQRARIRVEHE</sequence>
<dbReference type="PROSITE" id="PS50011">
    <property type="entry name" value="PROTEIN_KINASE_DOM"/>
    <property type="match status" value="1"/>
</dbReference>
<evidence type="ECO:0000256" key="7">
    <source>
        <dbReference type="ARBA" id="ARBA00022840"/>
    </source>
</evidence>
<dbReference type="GO" id="GO:0004674">
    <property type="term" value="F:protein serine/threonine kinase activity"/>
    <property type="evidence" value="ECO:0007669"/>
    <property type="project" value="UniProtKB-KW"/>
</dbReference>
<dbReference type="SUPFAM" id="SSF56112">
    <property type="entry name" value="Protein kinase-like (PK-like)"/>
    <property type="match status" value="1"/>
</dbReference>
<dbReference type="InterPro" id="IPR011009">
    <property type="entry name" value="Kinase-like_dom_sf"/>
</dbReference>
<feature type="domain" description="PASTA" evidence="13">
    <location>
        <begin position="419"/>
        <end position="485"/>
    </location>
</feature>
<dbReference type="FunFam" id="3.30.200.20:FF:000035">
    <property type="entry name" value="Serine/threonine protein kinase Stk1"/>
    <property type="match status" value="1"/>
</dbReference>
<dbReference type="Pfam" id="PF03793">
    <property type="entry name" value="PASTA"/>
    <property type="match status" value="4"/>
</dbReference>
<dbReference type="CDD" id="cd14014">
    <property type="entry name" value="STKc_PknB_like"/>
    <property type="match status" value="1"/>
</dbReference>
<feature type="domain" description="PASTA" evidence="13">
    <location>
        <begin position="486"/>
        <end position="552"/>
    </location>
</feature>
<gene>
    <name evidence="14" type="ORF">B841_08865</name>
</gene>
<dbReference type="Proteomes" id="UP000015388">
    <property type="component" value="Chromosome"/>
</dbReference>
<dbReference type="eggNOG" id="COG0515">
    <property type="taxonomic scope" value="Bacteria"/>
</dbReference>
<keyword evidence="4" id="KW-0677">Repeat</keyword>
<evidence type="ECO:0000256" key="2">
    <source>
        <dbReference type="ARBA" id="ARBA00022527"/>
    </source>
</evidence>
<dbReference type="InterPro" id="IPR000719">
    <property type="entry name" value="Prot_kinase_dom"/>
</dbReference>
<feature type="region of interest" description="Disordered" evidence="10">
    <location>
        <begin position="712"/>
        <end position="747"/>
    </location>
</feature>
<dbReference type="EMBL" id="CP003924">
    <property type="protein sequence ID" value="AGS35246.1"/>
    <property type="molecule type" value="Genomic_DNA"/>
</dbReference>